<sequence>MQKFLILFACFSLLGACSSEPQQQDENALPPGMMQPVLSTGATEDAQWQPIIEKQPMPESMN</sequence>
<protein>
    <recommendedName>
        <fullName evidence="4">Outer membrane antigenic lipoprotein B</fullName>
    </recommendedName>
</protein>
<dbReference type="AlphaFoldDB" id="A0A379AQJ3"/>
<evidence type="ECO:0008006" key="4">
    <source>
        <dbReference type="Google" id="ProtNLM"/>
    </source>
</evidence>
<proteinExistence type="predicted"/>
<organism evidence="2 3">
    <name type="scientific">Avibacterium avium</name>
    <name type="common">Pasteurella avium</name>
    <dbReference type="NCBI Taxonomy" id="751"/>
    <lineage>
        <taxon>Bacteria</taxon>
        <taxon>Pseudomonadati</taxon>
        <taxon>Pseudomonadota</taxon>
        <taxon>Gammaproteobacteria</taxon>
        <taxon>Pasteurellales</taxon>
        <taxon>Pasteurellaceae</taxon>
        <taxon>Avibacterium</taxon>
    </lineage>
</organism>
<dbReference type="RefSeq" id="WP_115248990.1">
    <property type="nucleotide sequence ID" value="NZ_JBMMET010000008.1"/>
</dbReference>
<gene>
    <name evidence="2" type="ORF">NCTC11297_00666</name>
</gene>
<dbReference type="EMBL" id="UGSP01000001">
    <property type="protein sequence ID" value="SUB23655.1"/>
    <property type="molecule type" value="Genomic_DNA"/>
</dbReference>
<reference evidence="2 3" key="1">
    <citation type="submission" date="2018-06" db="EMBL/GenBank/DDBJ databases">
        <authorList>
            <consortium name="Pathogen Informatics"/>
            <person name="Doyle S."/>
        </authorList>
    </citation>
    <scope>NUCLEOTIDE SEQUENCE [LARGE SCALE GENOMIC DNA]</scope>
    <source>
        <strain evidence="3">NCTC 11297</strain>
    </source>
</reference>
<evidence type="ECO:0000256" key="1">
    <source>
        <dbReference type="SAM" id="MobiDB-lite"/>
    </source>
</evidence>
<dbReference type="GeneID" id="300132882"/>
<dbReference type="PROSITE" id="PS51257">
    <property type="entry name" value="PROKAR_LIPOPROTEIN"/>
    <property type="match status" value="1"/>
</dbReference>
<feature type="region of interest" description="Disordered" evidence="1">
    <location>
        <begin position="21"/>
        <end position="62"/>
    </location>
</feature>
<dbReference type="Proteomes" id="UP000255098">
    <property type="component" value="Unassembled WGS sequence"/>
</dbReference>
<accession>A0A379AQJ3</accession>
<evidence type="ECO:0000313" key="2">
    <source>
        <dbReference type="EMBL" id="SUB23655.1"/>
    </source>
</evidence>
<name>A0A379AQJ3_AVIAV</name>
<evidence type="ECO:0000313" key="3">
    <source>
        <dbReference type="Proteomes" id="UP000255098"/>
    </source>
</evidence>
<keyword evidence="3" id="KW-1185">Reference proteome</keyword>